<evidence type="ECO:0000256" key="11">
    <source>
        <dbReference type="ARBA" id="ARBA00023136"/>
    </source>
</evidence>
<evidence type="ECO:0000256" key="12">
    <source>
        <dbReference type="SAM" id="Phobius"/>
    </source>
</evidence>
<dbReference type="SUPFAM" id="SSF81342">
    <property type="entry name" value="Transmembrane di-heme cytochromes"/>
    <property type="match status" value="1"/>
</dbReference>
<keyword evidence="3" id="KW-0813">Transport</keyword>
<dbReference type="InterPro" id="IPR000516">
    <property type="entry name" value="Ni-dep_Hydgase_cyt-B"/>
</dbReference>
<dbReference type="InterPro" id="IPR011577">
    <property type="entry name" value="Cyt_b561_bac/Ni-Hgenase"/>
</dbReference>
<evidence type="ECO:0000256" key="3">
    <source>
        <dbReference type="ARBA" id="ARBA00022448"/>
    </source>
</evidence>
<feature type="transmembrane region" description="Helical" evidence="12">
    <location>
        <begin position="12"/>
        <end position="33"/>
    </location>
</feature>
<feature type="domain" description="Cytochrome b561 bacterial/Ni-hydrogenase" evidence="13">
    <location>
        <begin position="7"/>
        <end position="208"/>
    </location>
</feature>
<dbReference type="NCBIfam" id="TIGR02125">
    <property type="entry name" value="CytB-hydogenase"/>
    <property type="match status" value="1"/>
</dbReference>
<proteinExistence type="inferred from homology"/>
<keyword evidence="4" id="KW-1003">Cell membrane</keyword>
<evidence type="ECO:0000256" key="6">
    <source>
        <dbReference type="ARBA" id="ARBA00022692"/>
    </source>
</evidence>
<dbReference type="Proteomes" id="UP001319827">
    <property type="component" value="Chromosome"/>
</dbReference>
<evidence type="ECO:0000313" key="14">
    <source>
        <dbReference type="EMBL" id="BCR06881.1"/>
    </source>
</evidence>
<dbReference type="InterPro" id="IPR051542">
    <property type="entry name" value="Hydrogenase_cytochrome"/>
</dbReference>
<evidence type="ECO:0000256" key="2">
    <source>
        <dbReference type="ARBA" id="ARBA00008622"/>
    </source>
</evidence>
<keyword evidence="7" id="KW-0479">Metal-binding</keyword>
<sequence length="217" mass="25190">MLQKTYVWEWPVRITHWLNAICILVLSVTGYYIGDPFYTANSTSQYLMGWNRAIHFFFAYLFTASVLTRILWAFLGNRYASWRTFFPWASRGGWKYIIGTFNYYTFLRARVPHVIGHNALAAMAYSAVFLLFVLQILTGFALYGQYAPGSGWDSVLGWMLPVFGSQWLRLTHHMIMWLLIGFAIHHVYSGWLMDVKEQNGTMGSIFGGYKFIDPKEL</sequence>
<dbReference type="PANTHER" id="PTHR30485:SF0">
    <property type="entry name" value="NI_FE-HYDROGENASE 1 B-TYPE CYTOCHROME SUBUNIT-RELATED"/>
    <property type="match status" value="1"/>
</dbReference>
<dbReference type="RefSeq" id="WP_221250256.1">
    <property type="nucleotide sequence ID" value="NZ_AP024355.1"/>
</dbReference>
<evidence type="ECO:0000256" key="7">
    <source>
        <dbReference type="ARBA" id="ARBA00022723"/>
    </source>
</evidence>
<reference evidence="14 15" key="2">
    <citation type="journal article" date="2021" name="Int. J. Syst. Evol. Microbiol.">
        <title>Isolation and Polyphasic Characterization of Desulfuromonas versatilis sp. Nov., an Electrogenic Bacteria Capable of Versatile Metabolism Isolated from a Graphene Oxide-Reducing Enrichment Culture.</title>
        <authorList>
            <person name="Xie L."/>
            <person name="Yoshida N."/>
            <person name="Ishii S."/>
            <person name="Meng L."/>
        </authorList>
    </citation>
    <scope>NUCLEOTIDE SEQUENCE [LARGE SCALE GENOMIC DNA]</scope>
    <source>
        <strain evidence="14 15">NIT-T3</strain>
    </source>
</reference>
<evidence type="ECO:0000256" key="10">
    <source>
        <dbReference type="ARBA" id="ARBA00023004"/>
    </source>
</evidence>
<name>A0ABM8I233_9BACT</name>
<keyword evidence="5" id="KW-0349">Heme</keyword>
<keyword evidence="15" id="KW-1185">Reference proteome</keyword>
<evidence type="ECO:0000256" key="8">
    <source>
        <dbReference type="ARBA" id="ARBA00022982"/>
    </source>
</evidence>
<keyword evidence="6 12" id="KW-0812">Transmembrane</keyword>
<evidence type="ECO:0000313" key="15">
    <source>
        <dbReference type="Proteomes" id="UP001319827"/>
    </source>
</evidence>
<keyword evidence="10" id="KW-0408">Iron</keyword>
<dbReference type="Pfam" id="PF01292">
    <property type="entry name" value="Ni_hydr_CYTB"/>
    <property type="match status" value="1"/>
</dbReference>
<gene>
    <name evidence="14" type="primary">hyaB</name>
    <name evidence="14" type="ORF">DESUT3_39500</name>
</gene>
<dbReference type="PROSITE" id="PS00882">
    <property type="entry name" value="NI_HGENASE_CYTB_1"/>
    <property type="match status" value="1"/>
</dbReference>
<feature type="transmembrane region" description="Helical" evidence="12">
    <location>
        <begin position="120"/>
        <end position="146"/>
    </location>
</feature>
<comment type="subcellular location">
    <subcellularLocation>
        <location evidence="1">Cell membrane</location>
        <topology evidence="1">Multi-pass membrane protein</topology>
    </subcellularLocation>
</comment>
<evidence type="ECO:0000256" key="9">
    <source>
        <dbReference type="ARBA" id="ARBA00022989"/>
    </source>
</evidence>
<keyword evidence="9 12" id="KW-1133">Transmembrane helix</keyword>
<dbReference type="InterPro" id="IPR016174">
    <property type="entry name" value="Di-haem_cyt_TM"/>
</dbReference>
<evidence type="ECO:0000256" key="4">
    <source>
        <dbReference type="ARBA" id="ARBA00022475"/>
    </source>
</evidence>
<keyword evidence="11 12" id="KW-0472">Membrane</keyword>
<keyword evidence="8" id="KW-0249">Electron transport</keyword>
<evidence type="ECO:0000256" key="5">
    <source>
        <dbReference type="ARBA" id="ARBA00022617"/>
    </source>
</evidence>
<evidence type="ECO:0000259" key="13">
    <source>
        <dbReference type="Pfam" id="PF01292"/>
    </source>
</evidence>
<accession>A0ABM8I233</accession>
<dbReference type="PRINTS" id="PR00161">
    <property type="entry name" value="NIHGNASECYTB"/>
</dbReference>
<dbReference type="PANTHER" id="PTHR30485">
    <property type="entry name" value="NI/FE-HYDROGENASE 1 B-TYPE CYTOCHROME SUBUNIT"/>
    <property type="match status" value="1"/>
</dbReference>
<feature type="transmembrane region" description="Helical" evidence="12">
    <location>
        <begin position="166"/>
        <end position="188"/>
    </location>
</feature>
<dbReference type="EMBL" id="AP024355">
    <property type="protein sequence ID" value="BCR06881.1"/>
    <property type="molecule type" value="Genomic_DNA"/>
</dbReference>
<dbReference type="Gene3D" id="1.20.950.20">
    <property type="entry name" value="Transmembrane di-heme cytochromes, Chain C"/>
    <property type="match status" value="1"/>
</dbReference>
<reference evidence="14 15" key="1">
    <citation type="journal article" date="2016" name="C (Basel)">
        <title>Selective Growth of and Electricity Production by Marine Exoelectrogenic Bacteria in Self-Aggregated Hydrogel of Microbially Reduced Graphene Oxide.</title>
        <authorList>
            <person name="Yoshida N."/>
            <person name="Goto Y."/>
            <person name="Miyata Y."/>
        </authorList>
    </citation>
    <scope>NUCLEOTIDE SEQUENCE [LARGE SCALE GENOMIC DNA]</scope>
    <source>
        <strain evidence="14 15">NIT-T3</strain>
    </source>
</reference>
<organism evidence="14 15">
    <name type="scientific">Desulfuromonas versatilis</name>
    <dbReference type="NCBI Taxonomy" id="2802975"/>
    <lineage>
        <taxon>Bacteria</taxon>
        <taxon>Pseudomonadati</taxon>
        <taxon>Thermodesulfobacteriota</taxon>
        <taxon>Desulfuromonadia</taxon>
        <taxon>Desulfuromonadales</taxon>
        <taxon>Desulfuromonadaceae</taxon>
        <taxon>Desulfuromonas</taxon>
    </lineage>
</organism>
<protein>
    <submittedName>
        <fullName evidence="14">Ni/Fe-hydrogenase, b-type cytochrome subunit</fullName>
    </submittedName>
</protein>
<evidence type="ECO:0000256" key="1">
    <source>
        <dbReference type="ARBA" id="ARBA00004651"/>
    </source>
</evidence>
<feature type="transmembrane region" description="Helical" evidence="12">
    <location>
        <begin position="53"/>
        <end position="75"/>
    </location>
</feature>
<comment type="similarity">
    <text evidence="2">Belongs to the HupC/HyaC/HydC family.</text>
</comment>